<protein>
    <submittedName>
        <fullName evidence="2">Uncharacterized protein</fullName>
    </submittedName>
</protein>
<proteinExistence type="predicted"/>
<gene>
    <name evidence="2" type="ORF">TRICI_002122</name>
</gene>
<feature type="compositionally biased region" description="Polar residues" evidence="1">
    <location>
        <begin position="1"/>
        <end position="26"/>
    </location>
</feature>
<dbReference type="Proteomes" id="UP000761534">
    <property type="component" value="Unassembled WGS sequence"/>
</dbReference>
<evidence type="ECO:0000313" key="3">
    <source>
        <dbReference type="Proteomes" id="UP000761534"/>
    </source>
</evidence>
<name>A0A642VC82_9ASCO</name>
<dbReference type="InterPro" id="IPR028018">
    <property type="entry name" value="DUF4646"/>
</dbReference>
<feature type="region of interest" description="Disordered" evidence="1">
    <location>
        <begin position="1"/>
        <end position="40"/>
    </location>
</feature>
<dbReference type="OrthoDB" id="5314275at2759"/>
<accession>A0A642VC82</accession>
<evidence type="ECO:0000256" key="1">
    <source>
        <dbReference type="SAM" id="MobiDB-lite"/>
    </source>
</evidence>
<organism evidence="2 3">
    <name type="scientific">Trichomonascus ciferrii</name>
    <dbReference type="NCBI Taxonomy" id="44093"/>
    <lineage>
        <taxon>Eukaryota</taxon>
        <taxon>Fungi</taxon>
        <taxon>Dikarya</taxon>
        <taxon>Ascomycota</taxon>
        <taxon>Saccharomycotina</taxon>
        <taxon>Dipodascomycetes</taxon>
        <taxon>Dipodascales</taxon>
        <taxon>Trichomonascaceae</taxon>
        <taxon>Trichomonascus</taxon>
        <taxon>Trichomonascus ciferrii complex</taxon>
    </lineage>
</organism>
<feature type="region of interest" description="Disordered" evidence="1">
    <location>
        <begin position="107"/>
        <end position="126"/>
    </location>
</feature>
<feature type="compositionally biased region" description="Basic and acidic residues" evidence="1">
    <location>
        <begin position="27"/>
        <end position="36"/>
    </location>
</feature>
<dbReference type="VEuPathDB" id="FungiDB:TRICI_002122"/>
<dbReference type="Pfam" id="PF15496">
    <property type="entry name" value="DUF4646"/>
    <property type="match status" value="1"/>
</dbReference>
<comment type="caution">
    <text evidence="2">The sequence shown here is derived from an EMBL/GenBank/DDBJ whole genome shotgun (WGS) entry which is preliminary data.</text>
</comment>
<reference evidence="2" key="1">
    <citation type="journal article" date="2019" name="G3 (Bethesda)">
        <title>Genome Assemblies of Two Rare Opportunistic Yeast Pathogens: Diutina rugosa (syn. Candida rugosa) and Trichomonascus ciferrii (syn. Candida ciferrii).</title>
        <authorList>
            <person name="Mixao V."/>
            <person name="Saus E."/>
            <person name="Hansen A.P."/>
            <person name="Lass-Florl C."/>
            <person name="Gabaldon T."/>
        </authorList>
    </citation>
    <scope>NUCLEOTIDE SEQUENCE</scope>
    <source>
        <strain evidence="2">CBS 4856</strain>
    </source>
</reference>
<sequence>MQSGTDFERWPSTNPFKPVVLQSNNPFKKDLGNDRDDTAEDEDVALGELYPSKQRSHPVVDALVERYKLQPHPSLTFQEDYLVELRLIDDCQSTHLKYEPLGNIKKRDKDRYANPLEPPPPQFSRPARAGANLAPQPFEPTCIYSLKPTLHDGFPHLYPTCLNSHNVTPDDWKRFIQDICLIDLNGLNNKPPRPLLHRYLHKHSNNFKSVEVAIHLWNKNFFIPRKVLVWLQSPPECSSSRYRVLLLAIPQSA</sequence>
<dbReference type="EMBL" id="SWFS01000147">
    <property type="protein sequence ID" value="KAA8915740.1"/>
    <property type="molecule type" value="Genomic_DNA"/>
</dbReference>
<evidence type="ECO:0000313" key="2">
    <source>
        <dbReference type="EMBL" id="KAA8915740.1"/>
    </source>
</evidence>
<dbReference type="AlphaFoldDB" id="A0A642VC82"/>
<keyword evidence="3" id="KW-1185">Reference proteome</keyword>